<dbReference type="InterPro" id="IPR043519">
    <property type="entry name" value="NT_sf"/>
</dbReference>
<gene>
    <name evidence="2" type="ORF">C0169_00850</name>
</gene>
<comment type="caution">
    <text evidence="2">The sequence shown here is derived from an EMBL/GenBank/DDBJ whole genome shotgun (WGS) entry which is preliminary data.</text>
</comment>
<evidence type="ECO:0000313" key="2">
    <source>
        <dbReference type="EMBL" id="PMP98058.1"/>
    </source>
</evidence>
<protein>
    <recommendedName>
        <fullName evidence="1">DUF6036 domain-containing protein</fullName>
    </recommendedName>
</protein>
<reference evidence="2 3" key="1">
    <citation type="submission" date="2018-01" db="EMBL/GenBank/DDBJ databases">
        <title>Metagenomic assembled genomes from two thermal pools in the Uzon Caldera, Kamchatka, Russia.</title>
        <authorList>
            <person name="Wilkins L."/>
            <person name="Ettinger C."/>
        </authorList>
    </citation>
    <scope>NUCLEOTIDE SEQUENCE [LARGE SCALE GENOMIC DNA]</scope>
    <source>
        <strain evidence="2">ARK-04</strain>
    </source>
</reference>
<dbReference type="SUPFAM" id="SSF81301">
    <property type="entry name" value="Nucleotidyltransferase"/>
    <property type="match status" value="1"/>
</dbReference>
<name>A0A2N7QGI3_9BACT</name>
<dbReference type="Pfam" id="PF19502">
    <property type="entry name" value="DUF6036"/>
    <property type="match status" value="1"/>
</dbReference>
<dbReference type="Proteomes" id="UP000235619">
    <property type="component" value="Unassembled WGS sequence"/>
</dbReference>
<dbReference type="AlphaFoldDB" id="A0A2N7QGI3"/>
<accession>A0A2N7QGI3</accession>
<organism evidence="2 3">
    <name type="scientific">Thermodesulfobacterium geofontis</name>
    <dbReference type="NCBI Taxonomy" id="1295609"/>
    <lineage>
        <taxon>Bacteria</taxon>
        <taxon>Pseudomonadati</taxon>
        <taxon>Thermodesulfobacteriota</taxon>
        <taxon>Thermodesulfobacteria</taxon>
        <taxon>Thermodesulfobacteriales</taxon>
        <taxon>Thermodesulfobacteriaceae</taxon>
        <taxon>Thermodesulfobacterium</taxon>
    </lineage>
</organism>
<evidence type="ECO:0000259" key="1">
    <source>
        <dbReference type="Pfam" id="PF19502"/>
    </source>
</evidence>
<evidence type="ECO:0000313" key="3">
    <source>
        <dbReference type="Proteomes" id="UP000235619"/>
    </source>
</evidence>
<dbReference type="InterPro" id="IPR045792">
    <property type="entry name" value="DUF6036"/>
</dbReference>
<proteinExistence type="predicted"/>
<dbReference type="EMBL" id="PNJD01000050">
    <property type="protein sequence ID" value="PMP98058.1"/>
    <property type="molecule type" value="Genomic_DNA"/>
</dbReference>
<dbReference type="Gene3D" id="3.30.460.40">
    <property type="match status" value="1"/>
</dbReference>
<sequence>MIKELLKRIATELQNNKLDYMIIGGQALLLYGEPRLTKDIDITLGVDINHLDKILEIVKKLKFSILPKDVEKFVAETSVLPVKDPETDMRIDFIFSWTPFEKEAIKRAKRIKIDDFYLNYISAEDLIIQKLISNRPRDIEDVKSILLKQKKLDEKYIRTWLEIFSKTLDMDFLKMWEELKGFYSIKST</sequence>
<feature type="domain" description="DUF6036" evidence="1">
    <location>
        <begin position="13"/>
        <end position="155"/>
    </location>
</feature>